<dbReference type="AlphaFoldDB" id="A0A9X2WNQ2"/>
<dbReference type="EMBL" id="JAMTCD010000017">
    <property type="protein sequence ID" value="MCT7942742.1"/>
    <property type="molecule type" value="Genomic_DNA"/>
</dbReference>
<comment type="caution">
    <text evidence="2">The sequence shown here is derived from an EMBL/GenBank/DDBJ whole genome shotgun (WGS) entry which is preliminary data.</text>
</comment>
<protein>
    <submittedName>
        <fullName evidence="2">Uncharacterized protein</fullName>
    </submittedName>
</protein>
<dbReference type="RefSeq" id="WP_261299097.1">
    <property type="nucleotide sequence ID" value="NZ_JAMTCD010000017.1"/>
</dbReference>
<evidence type="ECO:0000313" key="3">
    <source>
        <dbReference type="Proteomes" id="UP001155546"/>
    </source>
</evidence>
<reference evidence="2" key="1">
    <citation type="journal article" date="2023" name="Int. J. Syst. Evol. Microbiol.">
        <title>&lt;i&gt;Shewanella septentrionalis&lt;/i&gt; sp. nov. and &lt;i&gt;Shewanella holmiensis&lt;/i&gt; sp. nov., isolated from Baltic Sea water and sediments.</title>
        <authorList>
            <person name="Martin-Rodriguez A.J."/>
            <person name="Thorell K."/>
            <person name="Joffre E."/>
            <person name="Jensie-Markopoulos S."/>
            <person name="Moore E.R.B."/>
            <person name="Sjoling A."/>
        </authorList>
    </citation>
    <scope>NUCLEOTIDE SEQUENCE</scope>
    <source>
        <strain evidence="2">SP1S2-7</strain>
    </source>
</reference>
<keyword evidence="1" id="KW-1133">Transmembrane helix</keyword>
<sequence>MQIGCCWFDRQNKQLIDQSKDISWPLNDQEYWVLEQLVLHRGQVVSIHQLELPSMNRTTMIKIVDSFIQFLGKEHASLLEYIPEQGIILYKNATSQPSSLMMSPLGPMSYSKYLIVMLLVIAGCVYAYSGLSTTSYIKADYSEQILSKQGGLTQLLVYAADDEQHKLNEKIDFIVKHIKSCDAIIWQSITLALSSDKLSFSLVMKQQTDASWLYHNVKLSRAYLDQKWLSAEWLKEVHICD</sequence>
<accession>A0A9X2WNQ2</accession>
<evidence type="ECO:0000256" key="1">
    <source>
        <dbReference type="SAM" id="Phobius"/>
    </source>
</evidence>
<evidence type="ECO:0000313" key="2">
    <source>
        <dbReference type="EMBL" id="MCT7942742.1"/>
    </source>
</evidence>
<dbReference type="Proteomes" id="UP001155546">
    <property type="component" value="Unassembled WGS sequence"/>
</dbReference>
<name>A0A9X2WNQ2_9GAMM</name>
<keyword evidence="1" id="KW-0812">Transmembrane</keyword>
<keyword evidence="3" id="KW-1185">Reference proteome</keyword>
<keyword evidence="1" id="KW-0472">Membrane</keyword>
<proteinExistence type="predicted"/>
<feature type="transmembrane region" description="Helical" evidence="1">
    <location>
        <begin position="110"/>
        <end position="128"/>
    </location>
</feature>
<gene>
    <name evidence="2" type="ORF">NE535_13185</name>
</gene>
<organism evidence="2 3">
    <name type="scientific">Shewanella holmiensis</name>
    <dbReference type="NCBI Taxonomy" id="2952222"/>
    <lineage>
        <taxon>Bacteria</taxon>
        <taxon>Pseudomonadati</taxon>
        <taxon>Pseudomonadota</taxon>
        <taxon>Gammaproteobacteria</taxon>
        <taxon>Alteromonadales</taxon>
        <taxon>Shewanellaceae</taxon>
        <taxon>Shewanella</taxon>
    </lineage>
</organism>